<evidence type="ECO:0000313" key="3">
    <source>
        <dbReference type="Proteomes" id="UP000002051"/>
    </source>
</evidence>
<dbReference type="GO" id="GO:0048367">
    <property type="term" value="P:shoot system development"/>
    <property type="evidence" value="ECO:0007669"/>
    <property type="project" value="InterPro"/>
</dbReference>
<dbReference type="HOGENOM" id="CLU_017798_1_1_1"/>
<dbReference type="PaxDb" id="3880-AET03670"/>
<keyword evidence="3" id="KW-1185">Reference proteome</keyword>
<reference evidence="1 3" key="1">
    <citation type="journal article" date="2011" name="Nature">
        <title>The Medicago genome provides insight into the evolution of rhizobial symbioses.</title>
        <authorList>
            <person name="Young N.D."/>
            <person name="Debelle F."/>
            <person name="Oldroyd G.E."/>
            <person name="Geurts R."/>
            <person name="Cannon S.B."/>
            <person name="Udvardi M.K."/>
            <person name="Benedito V.A."/>
            <person name="Mayer K.F."/>
            <person name="Gouzy J."/>
            <person name="Schoof H."/>
            <person name="Van de Peer Y."/>
            <person name="Proost S."/>
            <person name="Cook D.R."/>
            <person name="Meyers B.C."/>
            <person name="Spannagl M."/>
            <person name="Cheung F."/>
            <person name="De Mita S."/>
            <person name="Krishnakumar V."/>
            <person name="Gundlach H."/>
            <person name="Zhou S."/>
            <person name="Mudge J."/>
            <person name="Bharti A.K."/>
            <person name="Murray J.D."/>
            <person name="Naoumkina M.A."/>
            <person name="Rosen B."/>
            <person name="Silverstein K.A."/>
            <person name="Tang H."/>
            <person name="Rombauts S."/>
            <person name="Zhao P.X."/>
            <person name="Zhou P."/>
            <person name="Barbe V."/>
            <person name="Bardou P."/>
            <person name="Bechner M."/>
            <person name="Bellec A."/>
            <person name="Berger A."/>
            <person name="Berges H."/>
            <person name="Bidwell S."/>
            <person name="Bisseling T."/>
            <person name="Choisne N."/>
            <person name="Couloux A."/>
            <person name="Denny R."/>
            <person name="Deshpande S."/>
            <person name="Dai X."/>
            <person name="Doyle J.J."/>
            <person name="Dudez A.M."/>
            <person name="Farmer A.D."/>
            <person name="Fouteau S."/>
            <person name="Franken C."/>
            <person name="Gibelin C."/>
            <person name="Gish J."/>
            <person name="Goldstein S."/>
            <person name="Gonzalez A.J."/>
            <person name="Green P.J."/>
            <person name="Hallab A."/>
            <person name="Hartog M."/>
            <person name="Hua A."/>
            <person name="Humphray S.J."/>
            <person name="Jeong D.H."/>
            <person name="Jing Y."/>
            <person name="Jocker A."/>
            <person name="Kenton S.M."/>
            <person name="Kim D.J."/>
            <person name="Klee K."/>
            <person name="Lai H."/>
            <person name="Lang C."/>
            <person name="Lin S."/>
            <person name="Macmil S.L."/>
            <person name="Magdelenat G."/>
            <person name="Matthews L."/>
            <person name="McCorrison J."/>
            <person name="Monaghan E.L."/>
            <person name="Mun J.H."/>
            <person name="Najar F.Z."/>
            <person name="Nicholson C."/>
            <person name="Noirot C."/>
            <person name="O'Bleness M."/>
            <person name="Paule C.R."/>
            <person name="Poulain J."/>
            <person name="Prion F."/>
            <person name="Qin B."/>
            <person name="Qu C."/>
            <person name="Retzel E.F."/>
            <person name="Riddle C."/>
            <person name="Sallet E."/>
            <person name="Samain S."/>
            <person name="Samson N."/>
            <person name="Sanders I."/>
            <person name="Saurat O."/>
            <person name="Scarpelli C."/>
            <person name="Schiex T."/>
            <person name="Segurens B."/>
            <person name="Severin A.J."/>
            <person name="Sherrier D.J."/>
            <person name="Shi R."/>
            <person name="Sims S."/>
            <person name="Singer S.R."/>
            <person name="Sinharoy S."/>
            <person name="Sterck L."/>
            <person name="Viollet A."/>
            <person name="Wang B.B."/>
            <person name="Wang K."/>
            <person name="Wang M."/>
            <person name="Wang X."/>
            <person name="Warfsmann J."/>
            <person name="Weissenbach J."/>
            <person name="White D.D."/>
            <person name="White J.D."/>
            <person name="Wiley G.B."/>
            <person name="Wincker P."/>
            <person name="Xing Y."/>
            <person name="Yang L."/>
            <person name="Yao Z."/>
            <person name="Ying F."/>
            <person name="Zhai J."/>
            <person name="Zhou L."/>
            <person name="Zuber A."/>
            <person name="Denarie J."/>
            <person name="Dixon R.A."/>
            <person name="May G.D."/>
            <person name="Schwartz D.C."/>
            <person name="Rogers J."/>
            <person name="Quetier F."/>
            <person name="Town C.D."/>
            <person name="Roe B.A."/>
        </authorList>
    </citation>
    <scope>NUCLEOTIDE SEQUENCE [LARGE SCALE GENOMIC DNA]</scope>
    <source>
        <strain evidence="1">A17</strain>
        <strain evidence="2 3">cv. Jemalong A17</strain>
    </source>
</reference>
<evidence type="ECO:0000313" key="1">
    <source>
        <dbReference type="EMBL" id="AET03670.1"/>
    </source>
</evidence>
<dbReference type="Proteomes" id="UP000002051">
    <property type="component" value="Chromosome 8"/>
</dbReference>
<name>G7LA79_MEDTR</name>
<protein>
    <submittedName>
        <fullName evidence="1">DUF241 domain protein</fullName>
    </submittedName>
</protein>
<gene>
    <name evidence="1" type="ordered locus">MTR_8g074380</name>
</gene>
<dbReference type="PANTHER" id="PTHR33070:SF75">
    <property type="entry name" value="SELECTION_UPKEEP OF INTRAEPITHELIAL T-CELLS PROTEIN"/>
    <property type="match status" value="1"/>
</dbReference>
<reference evidence="2" key="3">
    <citation type="submission" date="2015-04" db="UniProtKB">
        <authorList>
            <consortium name="EnsemblPlants"/>
        </authorList>
    </citation>
    <scope>IDENTIFICATION</scope>
    <source>
        <strain evidence="2">cv. Jemalong A17</strain>
    </source>
</reference>
<dbReference type="EnsemblPlants" id="AET03670">
    <property type="protein sequence ID" value="AET03670"/>
    <property type="gene ID" value="MTR_8g074380"/>
</dbReference>
<proteinExistence type="predicted"/>
<dbReference type="OMA" id="SICEYNS"/>
<evidence type="ECO:0000313" key="2">
    <source>
        <dbReference type="EnsemblPlants" id="AET03670"/>
    </source>
</evidence>
<dbReference type="GO" id="GO:0048364">
    <property type="term" value="P:root development"/>
    <property type="evidence" value="ECO:0007669"/>
    <property type="project" value="InterPro"/>
</dbReference>
<dbReference type="InterPro" id="IPR004320">
    <property type="entry name" value="BPS1_pln"/>
</dbReference>
<dbReference type="EMBL" id="CM001224">
    <property type="protein sequence ID" value="AET03670.1"/>
    <property type="molecule type" value="Genomic_DNA"/>
</dbReference>
<reference evidence="1 3" key="2">
    <citation type="journal article" date="2014" name="BMC Genomics">
        <title>An improved genome release (version Mt4.0) for the model legume Medicago truncatula.</title>
        <authorList>
            <person name="Tang H."/>
            <person name="Krishnakumar V."/>
            <person name="Bidwell S."/>
            <person name="Rosen B."/>
            <person name="Chan A."/>
            <person name="Zhou S."/>
            <person name="Gentzbittel L."/>
            <person name="Childs K.L."/>
            <person name="Yandell M."/>
            <person name="Gundlach H."/>
            <person name="Mayer K.F."/>
            <person name="Schwartz D.C."/>
            <person name="Town C.D."/>
        </authorList>
    </citation>
    <scope>GENOME REANNOTATION</scope>
    <source>
        <strain evidence="2 3">cv. Jemalong A17</strain>
    </source>
</reference>
<dbReference type="eggNOG" id="ENOG502QURS">
    <property type="taxonomic scope" value="Eukaryota"/>
</dbReference>
<dbReference type="AlphaFoldDB" id="G7LA79"/>
<sequence length="336" mass="37793">METISMLPSTHQPLRSISLPTRIHPSSQRVEALLNHLKPQSSSQSLSNTLCFESETIQSDLVVLAELYNCMEELFQSQQTQQALLHYQNGKLVEDSLSGSVTLLDACGSSRELLLNLKEHVETLQSAIRRRRGNSTSSIESSIYEYDCFRKKAKKEISKQLGEMKKMENKVKLFSIMGQDQNLIFLAKVLREATTITISIFRSLLLFISTPRLRTTKGSSLISKLNPTRLFSSENEHKNTDFVALLRVLETLNVNVCGLEGGLDCIYRCLVRNRVSFLNMLILWRNLDIGWINVNTNGSAVGNSSIVASGSIFRDSREAFVTCFSMNMGRNNAPFV</sequence>
<accession>G7LA79</accession>
<dbReference type="Pfam" id="PF03087">
    <property type="entry name" value="BPS1"/>
    <property type="match status" value="1"/>
</dbReference>
<organism evidence="1 3">
    <name type="scientific">Medicago truncatula</name>
    <name type="common">Barrel medic</name>
    <name type="synonym">Medicago tribuloides</name>
    <dbReference type="NCBI Taxonomy" id="3880"/>
    <lineage>
        <taxon>Eukaryota</taxon>
        <taxon>Viridiplantae</taxon>
        <taxon>Streptophyta</taxon>
        <taxon>Embryophyta</taxon>
        <taxon>Tracheophyta</taxon>
        <taxon>Spermatophyta</taxon>
        <taxon>Magnoliopsida</taxon>
        <taxon>eudicotyledons</taxon>
        <taxon>Gunneridae</taxon>
        <taxon>Pentapetalae</taxon>
        <taxon>rosids</taxon>
        <taxon>fabids</taxon>
        <taxon>Fabales</taxon>
        <taxon>Fabaceae</taxon>
        <taxon>Papilionoideae</taxon>
        <taxon>50 kb inversion clade</taxon>
        <taxon>NPAAA clade</taxon>
        <taxon>Hologalegina</taxon>
        <taxon>IRL clade</taxon>
        <taxon>Trifolieae</taxon>
        <taxon>Medicago</taxon>
    </lineage>
</organism>
<dbReference type="STRING" id="3880.G7LA79"/>
<dbReference type="PANTHER" id="PTHR33070">
    <property type="entry name" value="OS06G0725500 PROTEIN"/>
    <property type="match status" value="1"/>
</dbReference>